<dbReference type="PANTHER" id="PTHR12741">
    <property type="entry name" value="LYST-INTERACTING PROTEIN LIP5 DOPAMINE RESPONSIVE PROTEIN DRG-1"/>
    <property type="match status" value="1"/>
</dbReference>
<evidence type="ECO:0000313" key="2">
    <source>
        <dbReference type="EMBL" id="KAG5516074.1"/>
    </source>
</evidence>
<keyword evidence="1" id="KW-1133">Transmembrane helix</keyword>
<dbReference type="EMBL" id="JACTNZ010000013">
    <property type="protein sequence ID" value="KAG5516073.1"/>
    <property type="molecule type" value="Genomic_DNA"/>
</dbReference>
<evidence type="ECO:0000256" key="1">
    <source>
        <dbReference type="SAM" id="Phobius"/>
    </source>
</evidence>
<dbReference type="GO" id="GO:0005886">
    <property type="term" value="C:plasma membrane"/>
    <property type="evidence" value="ECO:0007669"/>
    <property type="project" value="TreeGrafter"/>
</dbReference>
<gene>
    <name evidence="2" type="ORF">RHGRI_036952</name>
</gene>
<accession>A0AAV6HR15</accession>
<dbReference type="AlphaFoldDB" id="A0AAV6HR15"/>
<feature type="transmembrane region" description="Helical" evidence="1">
    <location>
        <begin position="140"/>
        <end position="165"/>
    </location>
</feature>
<reference evidence="2 3" key="1">
    <citation type="submission" date="2020-08" db="EMBL/GenBank/DDBJ databases">
        <title>Plant Genome Project.</title>
        <authorList>
            <person name="Zhang R.-G."/>
        </authorList>
    </citation>
    <scope>NUCLEOTIDE SEQUENCE [LARGE SCALE GENOMIC DNA]</scope>
    <source>
        <strain evidence="2">WSP0</strain>
        <tissue evidence="2">Leaf</tissue>
    </source>
</reference>
<protein>
    <recommendedName>
        <fullName evidence="4">1,3-beta-glucan synthase subunit FKS1-like domain-containing protein</fullName>
    </recommendedName>
</protein>
<feature type="transmembrane region" description="Helical" evidence="1">
    <location>
        <begin position="40"/>
        <end position="58"/>
    </location>
</feature>
<keyword evidence="1" id="KW-0472">Membrane</keyword>
<keyword evidence="1" id="KW-0812">Transmembrane</keyword>
<evidence type="ECO:0000313" key="3">
    <source>
        <dbReference type="Proteomes" id="UP000823749"/>
    </source>
</evidence>
<dbReference type="PANTHER" id="PTHR12741:SF67">
    <property type="entry name" value="CALLOSE SYNTHASE 10"/>
    <property type="match status" value="1"/>
</dbReference>
<organism evidence="2 3">
    <name type="scientific">Rhododendron griersonianum</name>
    <dbReference type="NCBI Taxonomy" id="479676"/>
    <lineage>
        <taxon>Eukaryota</taxon>
        <taxon>Viridiplantae</taxon>
        <taxon>Streptophyta</taxon>
        <taxon>Embryophyta</taxon>
        <taxon>Tracheophyta</taxon>
        <taxon>Spermatophyta</taxon>
        <taxon>Magnoliopsida</taxon>
        <taxon>eudicotyledons</taxon>
        <taxon>Gunneridae</taxon>
        <taxon>Pentapetalae</taxon>
        <taxon>asterids</taxon>
        <taxon>Ericales</taxon>
        <taxon>Ericaceae</taxon>
        <taxon>Ericoideae</taxon>
        <taxon>Rhodoreae</taxon>
        <taxon>Rhododendron</taxon>
    </lineage>
</organism>
<proteinExistence type="predicted"/>
<dbReference type="GO" id="GO:0046527">
    <property type="term" value="F:glucosyltransferase activity"/>
    <property type="evidence" value="ECO:0007669"/>
    <property type="project" value="TreeGrafter"/>
</dbReference>
<name>A0AAV6HR15_9ERIC</name>
<keyword evidence="3" id="KW-1185">Reference proteome</keyword>
<dbReference type="EMBL" id="JACTNZ010000013">
    <property type="protein sequence ID" value="KAG5516074.1"/>
    <property type="molecule type" value="Genomic_DNA"/>
</dbReference>
<feature type="transmembrane region" description="Helical" evidence="1">
    <location>
        <begin position="115"/>
        <end position="133"/>
    </location>
</feature>
<evidence type="ECO:0008006" key="4">
    <source>
        <dbReference type="Google" id="ProtNLM"/>
    </source>
</evidence>
<comment type="caution">
    <text evidence="2">The sequence shown here is derived from an EMBL/GenBank/DDBJ whole genome shotgun (WGS) entry which is preliminary data.</text>
</comment>
<dbReference type="Proteomes" id="UP000823749">
    <property type="component" value="Chromosome 13"/>
</dbReference>
<sequence>MENYDDFNEYFWSRACFDLGWPLKMDSSFLMKLEKKKKGYVLYWLVIFACKFTFAYFLQIKPLFDPTRIIVHLPSLTYSWHDLISKNLSDGHSHMAYSLICNCWWSDGCTGSVGLGINTCLFVVIFEFFYLILGSSYISFGMLITLYLLWLSSCSILGSISYYALLMCNPFQQIRSLEMVHKRFESFPEAFA</sequence>